<evidence type="ECO:0000256" key="1">
    <source>
        <dbReference type="SAM" id="MobiDB-lite"/>
    </source>
</evidence>
<name>A0AAV2BHE1_9ARAC</name>
<dbReference type="Proteomes" id="UP001497382">
    <property type="component" value="Unassembled WGS sequence"/>
</dbReference>
<organism evidence="2 3">
    <name type="scientific">Larinioides sclopetarius</name>
    <dbReference type="NCBI Taxonomy" id="280406"/>
    <lineage>
        <taxon>Eukaryota</taxon>
        <taxon>Metazoa</taxon>
        <taxon>Ecdysozoa</taxon>
        <taxon>Arthropoda</taxon>
        <taxon>Chelicerata</taxon>
        <taxon>Arachnida</taxon>
        <taxon>Araneae</taxon>
        <taxon>Araneomorphae</taxon>
        <taxon>Entelegynae</taxon>
        <taxon>Araneoidea</taxon>
        <taxon>Araneidae</taxon>
        <taxon>Larinioides</taxon>
    </lineage>
</organism>
<evidence type="ECO:0000313" key="2">
    <source>
        <dbReference type="EMBL" id="CAL1295065.1"/>
    </source>
</evidence>
<feature type="region of interest" description="Disordered" evidence="1">
    <location>
        <begin position="1"/>
        <end position="26"/>
    </location>
</feature>
<protein>
    <submittedName>
        <fullName evidence="2">Uncharacterized protein</fullName>
    </submittedName>
</protein>
<comment type="caution">
    <text evidence="2">The sequence shown here is derived from an EMBL/GenBank/DDBJ whole genome shotgun (WGS) entry which is preliminary data.</text>
</comment>
<dbReference type="EMBL" id="CAXIEN010000360">
    <property type="protein sequence ID" value="CAL1295065.1"/>
    <property type="molecule type" value="Genomic_DNA"/>
</dbReference>
<feature type="compositionally biased region" description="Polar residues" evidence="1">
    <location>
        <begin position="17"/>
        <end position="26"/>
    </location>
</feature>
<dbReference type="AlphaFoldDB" id="A0AAV2BHE1"/>
<evidence type="ECO:0000313" key="3">
    <source>
        <dbReference type="Proteomes" id="UP001497382"/>
    </source>
</evidence>
<keyword evidence="3" id="KW-1185">Reference proteome</keyword>
<accession>A0AAV2BHE1</accession>
<reference evidence="2 3" key="1">
    <citation type="submission" date="2024-04" db="EMBL/GenBank/DDBJ databases">
        <authorList>
            <person name="Rising A."/>
            <person name="Reimegard J."/>
            <person name="Sonavane S."/>
            <person name="Akerstrom W."/>
            <person name="Nylinder S."/>
            <person name="Hedman E."/>
            <person name="Kallberg Y."/>
        </authorList>
    </citation>
    <scope>NUCLEOTIDE SEQUENCE [LARGE SCALE GENOMIC DNA]</scope>
</reference>
<sequence length="26" mass="3127">MWQSFQSIVKPHHPQQKTHGIQTLRL</sequence>
<gene>
    <name evidence="2" type="ORF">LARSCL_LOCUS19071</name>
</gene>
<proteinExistence type="predicted"/>